<evidence type="ECO:0000313" key="12">
    <source>
        <dbReference type="EMBL" id="CAB4009332.1"/>
    </source>
</evidence>
<keyword evidence="3" id="KW-0548">Nucleotidyltransferase</keyword>
<feature type="non-terminal residue" evidence="12">
    <location>
        <position position="2400"/>
    </location>
</feature>
<feature type="compositionally biased region" description="Polar residues" evidence="11">
    <location>
        <begin position="2364"/>
        <end position="2379"/>
    </location>
</feature>
<proteinExistence type="predicted"/>
<dbReference type="EMBL" id="CACRXK020006419">
    <property type="protein sequence ID" value="CAB4009332.1"/>
    <property type="molecule type" value="Genomic_DNA"/>
</dbReference>
<dbReference type="SUPFAM" id="SSF53098">
    <property type="entry name" value="Ribonuclease H-like"/>
    <property type="match status" value="2"/>
</dbReference>
<dbReference type="Pfam" id="PF00078">
    <property type="entry name" value="RVT_1"/>
    <property type="match status" value="2"/>
</dbReference>
<evidence type="ECO:0000256" key="2">
    <source>
        <dbReference type="ARBA" id="ARBA00022679"/>
    </source>
</evidence>
<feature type="compositionally biased region" description="Polar residues" evidence="11">
    <location>
        <begin position="434"/>
        <end position="458"/>
    </location>
</feature>
<dbReference type="GO" id="GO:0004190">
    <property type="term" value="F:aspartic-type endopeptidase activity"/>
    <property type="evidence" value="ECO:0007669"/>
    <property type="project" value="UniProtKB-KW"/>
</dbReference>
<dbReference type="InterPro" id="IPR043128">
    <property type="entry name" value="Rev_trsase/Diguanyl_cyclase"/>
</dbReference>
<dbReference type="Gene3D" id="1.10.340.70">
    <property type="match status" value="2"/>
</dbReference>
<feature type="compositionally biased region" description="Polar residues" evidence="11">
    <location>
        <begin position="59"/>
        <end position="68"/>
    </location>
</feature>
<dbReference type="PROSITE" id="PS50878">
    <property type="entry name" value="RT_POL"/>
    <property type="match status" value="1"/>
</dbReference>
<keyword evidence="1" id="KW-0645">Protease</keyword>
<dbReference type="PROSITE" id="PS50994">
    <property type="entry name" value="INTEGRASE"/>
    <property type="match status" value="1"/>
</dbReference>
<keyword evidence="5" id="KW-0064">Aspartyl protease</keyword>
<sequence>IRLRQSSITSKQLIECTTSELAVRILDCCNYFLEDMDDKREQGQDRGEIFDDGKKESLEQAQKFNSFLQPVAPAPRTTNAPKRKLEQQLPPIKKRKKKRKKKGRISKGKEEKRGRKSPKECEGSGWDTEVWTSDSENNDDPTFANPTSATPTPADPADTPPPLGTILDVLHNLFSAVSAPEISSQALCEVVIDQHSLRLQNTYRSLKFVYNNLNIWELHNLRQAQPGKWDKRYQNRRNQVRHNPRSGIGKGQQCRNCGRGSHSQDQCPAKNMTCHYCQKVGHFAKVCLSKLRNKNVHEVEALADNIQQNQLQSPCVGEEQFVFLGPVVATPLAAQVHNVSCKEKALLEVSISLNNEGMQSHVVCKIDSGAETNILPMSIYQQLKHESHKLGKPTMKLTAYGGAELPNLGSCFVFVKLNWAIYVGNHDNSFNRHISNTSATTSNQPSSNHQPPVSTTMSHPPLSTARPPPKVSAKQLNSTTSPLDDNPPDVRGKRPFPLTKEYLLEEYSDVFTGVGCFPGDPYHIEMIPDAVPVQHAPRQVPIQLQTPYKDELDKLVESGILSEVQNEYTPWVNSTVVTQKPNGTIRLCLDPRDLNKVIKRNPYYVRTIDDVIPKVSGATHFSILDARCGCWQVELDEESSRLCTFNTPWGKYRWNRVPFGLTCSGDIFQEKMDATFGKLDGLSGIADDTFIYGKNEAEHDQRIIDVLETARKNNVRFNPDKFQFKVEEASFFGLTWTPGGIKPDEHKIKSIRDMPSPSNLTELQSFLGMMTKKDVPFMWQPEQQQAFQELKQVITEAPVLSYYNPEKKNLIQSDASLKGIGCVLMQDGKPVCYASRSLSETESRYSNIERELLAACWSLEKFNHYVFGKKVVSETDHKPLESIWKKSITSASPRLQRLLLRMSKYDVDLRYIEGKKNVIADALSRVSCMEPPVDGNEVPLIEINEISSTLPASPTKLDEIREQTRQDATLDHLKEVIHHRWPEYPSQCPSDLKEFWNFREDLSVENGLVLKRHRLVIPSKLRQQMLQIVHQGHMGTEKCLLKAKDCLFWPGISNDIKKMTTTCSTCLQYSKQQSKEPLHPHNVPSFPWQKVGTDLLEYKGAQYLLVADYYKYGIPETTSSPLYPRSNGFVERMVQTVKNLLCKSEAAGEDPYLALLTYRTTPVDNNLPSPAKLLNQREYRTLLPCSGRLQRCQTTPANQEQLQLRQDVQKRQHDVNSPRVLSKLLPEQKVVVFQPRKKTWTPGKVIQESNKPRSYVVETPNGGEVRRNRIHLKPGRDVAWACNFLNLLDQHSLQSPAWTIRKYMTNHIGQVTHTILELNNKSGVLEPMVRFEERYKTGILKVAATIQNGQIPVRLFNLGPKGKTIYKGSTVGEFWPLLEDKNTETENCYFIDTHIIETDKKLMKGGGLCSVATPSLVTKENMDMVKELFPIVNDSLLESEKESVYKVLARHTVIVSENKTDLGEARDVQHFINTGQHIPVKATPRRFPFHKREVVREEVESMLASDVIEPSTSPWSAPVVLVRKKDGSERFCIDYRKLNAITKKDVFPLPRCDEILESLSGAAYFTHLDLVRGYWQIKVAEQDREKTAFSTPDGHFQFKRMPFGLTNAPATFQRAMNTILAGLCWTDCVVYLDDIIVSGRTLEEHNQRLENVFSKIRNCRVEIERKKIVILGHVVSKEGISTDPDKVKVLEKWPTPNNLSDLRSFLGCTGYYRQYIRDYARIAEPLYRLERKGTVFKWNDDCQKAFNILKTKLITAPILTYPRLDIPFILDTDACDTGIGAVLSQRHGEDEKVIAYAARSLSKAERNYSTTRKELLALVWSMEHFASYLIGKPFRARSDHNALRWIRNFKQPKGQVARWIERLSVFDFEIEHRPGRSHGNADGVSRIPQDTREVQSGHVCNASNGNDETSPWCLRWTAKELSLHQHEYPEICRAIGWVKDGKRPPKEDITRMGPLMGKLWSKFDQLTLVDGLLYRIFENDNGNDRHLQICLPRKLIKEVLELTHDIPSVGHLGSQRLKEVIKRRCYCSDWQSDVEMHCKNCQICAERNGPSRKRRGMMVLDQPGYPMERVAMDIIGPLPKTPDGNRYILVVVDYFTKWPEAYAIPNQEARIIAQKLVDEWICRYGIMQRLHTDQGRNFESAVFKEIIDILGIKKTRTTPYHPQSDGLVERMNRTLKDILSKLVNERQDDWDRCLPQALLAYRSTVQTSTGFSPHFLMFGRETRIPVDLMTPEPPQAEIPPTTSEYAEKLRKRFERTYELTRVNTKKSSERYKDYYDAKAKDTTYNGKNLKLSRPWRGPYTIVKKISDVVYRIEKNANKRNRLVVHYNRLKPCFERLLKSLPNRPPNETKLQSKETTETRKENVENCSGQTPQTEPPTNRGNDEDEWTVRYFRRNLRQSRP</sequence>
<dbReference type="SUPFAM" id="SSF57756">
    <property type="entry name" value="Retrovirus zinc finger-like domains"/>
    <property type="match status" value="1"/>
</dbReference>
<keyword evidence="8" id="KW-0695">RNA-directed DNA polymerase</keyword>
<dbReference type="InterPro" id="IPR041577">
    <property type="entry name" value="RT_RNaseH_2"/>
</dbReference>
<keyword evidence="9" id="KW-0238">DNA-binding</keyword>
<dbReference type="CDD" id="cd09274">
    <property type="entry name" value="RNase_HI_RT_Ty3"/>
    <property type="match status" value="2"/>
</dbReference>
<keyword evidence="10" id="KW-0511">Multifunctional enzyme</keyword>
<evidence type="ECO:0000256" key="3">
    <source>
        <dbReference type="ARBA" id="ARBA00022695"/>
    </source>
</evidence>
<feature type="compositionally biased region" description="Polar residues" evidence="11">
    <location>
        <begin position="474"/>
        <end position="483"/>
    </location>
</feature>
<feature type="compositionally biased region" description="Basic residues" evidence="11">
    <location>
        <begin position="92"/>
        <end position="106"/>
    </location>
</feature>
<dbReference type="InterPro" id="IPR036875">
    <property type="entry name" value="Znf_CCHC_sf"/>
</dbReference>
<keyword evidence="6" id="KW-0255">Endonuclease</keyword>
<gene>
    <name evidence="12" type="ORF">PACLA_8A083622</name>
</gene>
<dbReference type="Gene3D" id="4.10.60.10">
    <property type="entry name" value="Zinc finger, CCHC-type"/>
    <property type="match status" value="1"/>
</dbReference>
<dbReference type="SMART" id="SM00343">
    <property type="entry name" value="ZnF_C2HC"/>
    <property type="match status" value="2"/>
</dbReference>
<dbReference type="Pfam" id="PF17919">
    <property type="entry name" value="RT_RNaseH_2"/>
    <property type="match status" value="2"/>
</dbReference>
<dbReference type="GO" id="GO:0004519">
    <property type="term" value="F:endonuclease activity"/>
    <property type="evidence" value="ECO:0007669"/>
    <property type="project" value="UniProtKB-KW"/>
</dbReference>
<feature type="compositionally biased region" description="Basic and acidic residues" evidence="11">
    <location>
        <begin position="2350"/>
        <end position="2363"/>
    </location>
</feature>
<feature type="compositionally biased region" description="Basic and acidic residues" evidence="11">
    <location>
        <begin position="40"/>
        <end position="58"/>
    </location>
</feature>
<dbReference type="Gene3D" id="3.10.10.10">
    <property type="entry name" value="HIV Type 1 Reverse Transcriptase, subunit A, domain 1"/>
    <property type="match status" value="2"/>
</dbReference>
<dbReference type="FunFam" id="3.10.10.10:FF:000007">
    <property type="entry name" value="Retrovirus-related Pol polyprotein from transposon 17.6-like Protein"/>
    <property type="match status" value="1"/>
</dbReference>
<dbReference type="GO" id="GO:0008270">
    <property type="term" value="F:zinc ion binding"/>
    <property type="evidence" value="ECO:0007669"/>
    <property type="project" value="InterPro"/>
</dbReference>
<comment type="caution">
    <text evidence="12">The sequence shown here is derived from an EMBL/GenBank/DDBJ whole genome shotgun (WGS) entry which is preliminary data.</text>
</comment>
<dbReference type="GO" id="GO:0006508">
    <property type="term" value="P:proteolysis"/>
    <property type="evidence" value="ECO:0007669"/>
    <property type="project" value="UniProtKB-KW"/>
</dbReference>
<name>A0A6S7IUS1_PARCT</name>
<evidence type="ECO:0000256" key="9">
    <source>
        <dbReference type="ARBA" id="ARBA00023125"/>
    </source>
</evidence>
<dbReference type="InterPro" id="IPR043502">
    <property type="entry name" value="DNA/RNA_pol_sf"/>
</dbReference>
<feature type="region of interest" description="Disordered" evidence="11">
    <location>
        <begin position="434"/>
        <end position="493"/>
    </location>
</feature>
<dbReference type="InterPro" id="IPR054465">
    <property type="entry name" value="Integrase_p58-like_C"/>
</dbReference>
<dbReference type="FunFam" id="3.30.70.270:FF:000020">
    <property type="entry name" value="Transposon Tf2-6 polyprotein-like Protein"/>
    <property type="match status" value="1"/>
</dbReference>
<dbReference type="FunFam" id="1.10.340.70:FF:000003">
    <property type="entry name" value="Protein CBG25708"/>
    <property type="match status" value="1"/>
</dbReference>
<dbReference type="FunFam" id="3.30.420.10:FF:000032">
    <property type="entry name" value="Retrovirus-related Pol polyprotein from transposon 297-like Protein"/>
    <property type="match status" value="1"/>
</dbReference>
<dbReference type="Gene3D" id="3.30.420.10">
    <property type="entry name" value="Ribonuclease H-like superfamily/Ribonuclease H"/>
    <property type="match status" value="2"/>
</dbReference>
<dbReference type="FunFam" id="1.10.340.70:FF:000001">
    <property type="entry name" value="Retrovirus-related Pol polyprotein from transposon gypsy-like Protein"/>
    <property type="match status" value="1"/>
</dbReference>
<dbReference type="InterPro" id="IPR041588">
    <property type="entry name" value="Integrase_H2C2"/>
</dbReference>
<dbReference type="Gene3D" id="3.10.20.370">
    <property type="match status" value="1"/>
</dbReference>
<dbReference type="OrthoDB" id="5985914at2759"/>
<dbReference type="SUPFAM" id="SSF56672">
    <property type="entry name" value="DNA/RNA polymerases"/>
    <property type="match status" value="2"/>
</dbReference>
<evidence type="ECO:0000256" key="7">
    <source>
        <dbReference type="ARBA" id="ARBA00022801"/>
    </source>
</evidence>
<evidence type="ECO:0000256" key="1">
    <source>
        <dbReference type="ARBA" id="ARBA00022670"/>
    </source>
</evidence>
<dbReference type="Pfam" id="PF00665">
    <property type="entry name" value="rve"/>
    <property type="match status" value="1"/>
</dbReference>
<dbReference type="GO" id="GO:0003964">
    <property type="term" value="F:RNA-directed DNA polymerase activity"/>
    <property type="evidence" value="ECO:0007669"/>
    <property type="project" value="UniProtKB-KW"/>
</dbReference>
<evidence type="ECO:0000313" key="13">
    <source>
        <dbReference type="Proteomes" id="UP001152795"/>
    </source>
</evidence>
<feature type="non-terminal residue" evidence="12">
    <location>
        <position position="1"/>
    </location>
</feature>
<feature type="compositionally biased region" description="Basic and acidic residues" evidence="11">
    <location>
        <begin position="107"/>
        <end position="122"/>
    </location>
</feature>
<feature type="compositionally biased region" description="Low complexity" evidence="11">
    <location>
        <begin position="141"/>
        <end position="157"/>
    </location>
</feature>
<dbReference type="InterPro" id="IPR050951">
    <property type="entry name" value="Retrovirus_Pol_polyprotein"/>
</dbReference>
<evidence type="ECO:0000256" key="11">
    <source>
        <dbReference type="SAM" id="MobiDB-lite"/>
    </source>
</evidence>
<dbReference type="Proteomes" id="UP001152795">
    <property type="component" value="Unassembled WGS sequence"/>
</dbReference>
<dbReference type="Pfam" id="PF22938">
    <property type="entry name" value="Integrase_p58_C"/>
    <property type="match status" value="1"/>
</dbReference>
<dbReference type="GO" id="GO:0015074">
    <property type="term" value="P:DNA integration"/>
    <property type="evidence" value="ECO:0007669"/>
    <property type="project" value="InterPro"/>
</dbReference>
<feature type="region of interest" description="Disordered" evidence="11">
    <location>
        <begin position="2338"/>
        <end position="2387"/>
    </location>
</feature>
<keyword evidence="13" id="KW-1185">Reference proteome</keyword>
<dbReference type="PANTHER" id="PTHR37984">
    <property type="entry name" value="PROTEIN CBG26694"/>
    <property type="match status" value="1"/>
</dbReference>
<dbReference type="InterPro" id="IPR001584">
    <property type="entry name" value="Integrase_cat-core"/>
</dbReference>
<evidence type="ECO:0000256" key="10">
    <source>
        <dbReference type="ARBA" id="ARBA00023268"/>
    </source>
</evidence>
<dbReference type="FunFam" id="3.10.20.370:FF:000001">
    <property type="entry name" value="Retrovirus-related Pol polyprotein from transposon 17.6-like protein"/>
    <property type="match status" value="2"/>
</dbReference>
<dbReference type="Pfam" id="PF17921">
    <property type="entry name" value="Integrase_H2C2"/>
    <property type="match status" value="2"/>
</dbReference>
<feature type="region of interest" description="Disordered" evidence="11">
    <location>
        <begin position="40"/>
        <end position="163"/>
    </location>
</feature>
<reference evidence="12" key="1">
    <citation type="submission" date="2020-04" db="EMBL/GenBank/DDBJ databases">
        <authorList>
            <person name="Alioto T."/>
            <person name="Alioto T."/>
            <person name="Gomez Garrido J."/>
        </authorList>
    </citation>
    <scope>NUCLEOTIDE SEQUENCE</scope>
    <source>
        <strain evidence="12">A484AB</strain>
    </source>
</reference>
<dbReference type="Gene3D" id="3.30.70.270">
    <property type="match status" value="4"/>
</dbReference>
<evidence type="ECO:0000256" key="6">
    <source>
        <dbReference type="ARBA" id="ARBA00022759"/>
    </source>
</evidence>
<dbReference type="InterPro" id="IPR012337">
    <property type="entry name" value="RNaseH-like_sf"/>
</dbReference>
<evidence type="ECO:0000256" key="8">
    <source>
        <dbReference type="ARBA" id="ARBA00022918"/>
    </source>
</evidence>
<protein>
    <submittedName>
        <fullName evidence="12">Transposon Ty3-G Gag-Pol poly</fullName>
    </submittedName>
</protein>
<dbReference type="GO" id="GO:0003677">
    <property type="term" value="F:DNA binding"/>
    <property type="evidence" value="ECO:0007669"/>
    <property type="project" value="UniProtKB-KW"/>
</dbReference>
<dbReference type="CDD" id="cd01647">
    <property type="entry name" value="RT_LTR"/>
    <property type="match status" value="2"/>
</dbReference>
<keyword evidence="7" id="KW-0378">Hydrolase</keyword>
<evidence type="ECO:0000256" key="4">
    <source>
        <dbReference type="ARBA" id="ARBA00022722"/>
    </source>
</evidence>
<dbReference type="InterPro" id="IPR001878">
    <property type="entry name" value="Znf_CCHC"/>
</dbReference>
<organism evidence="12 13">
    <name type="scientific">Paramuricea clavata</name>
    <name type="common">Red gorgonian</name>
    <name type="synonym">Violescent sea-whip</name>
    <dbReference type="NCBI Taxonomy" id="317549"/>
    <lineage>
        <taxon>Eukaryota</taxon>
        <taxon>Metazoa</taxon>
        <taxon>Cnidaria</taxon>
        <taxon>Anthozoa</taxon>
        <taxon>Octocorallia</taxon>
        <taxon>Malacalcyonacea</taxon>
        <taxon>Plexauridae</taxon>
        <taxon>Paramuricea</taxon>
    </lineage>
</organism>
<keyword evidence="2" id="KW-0808">Transferase</keyword>
<dbReference type="PANTHER" id="PTHR37984:SF5">
    <property type="entry name" value="PROTEIN NYNRIN-LIKE"/>
    <property type="match status" value="1"/>
</dbReference>
<accession>A0A6S7IUS1</accession>
<evidence type="ECO:0000256" key="5">
    <source>
        <dbReference type="ARBA" id="ARBA00022750"/>
    </source>
</evidence>
<dbReference type="InterPro" id="IPR000477">
    <property type="entry name" value="RT_dom"/>
</dbReference>
<keyword evidence="4" id="KW-0540">Nuclease</keyword>
<dbReference type="InterPro" id="IPR036397">
    <property type="entry name" value="RNaseH_sf"/>
</dbReference>